<keyword evidence="3" id="KW-0804">Transcription</keyword>
<dbReference type="Gene3D" id="1.10.10.10">
    <property type="entry name" value="Winged helix-like DNA-binding domain superfamily/Winged helix DNA-binding domain"/>
    <property type="match status" value="1"/>
</dbReference>
<accession>A0A559IZR9</accession>
<dbReference type="Pfam" id="PF01022">
    <property type="entry name" value="HTH_5"/>
    <property type="match status" value="1"/>
</dbReference>
<dbReference type="InterPro" id="IPR001845">
    <property type="entry name" value="HTH_ArsR_DNA-bd_dom"/>
</dbReference>
<evidence type="ECO:0000259" key="4">
    <source>
        <dbReference type="PROSITE" id="PS50987"/>
    </source>
</evidence>
<dbReference type="InterPro" id="IPR011991">
    <property type="entry name" value="ArsR-like_HTH"/>
</dbReference>
<evidence type="ECO:0000256" key="2">
    <source>
        <dbReference type="ARBA" id="ARBA00023125"/>
    </source>
</evidence>
<dbReference type="PROSITE" id="PS50987">
    <property type="entry name" value="HTH_ARSR_2"/>
    <property type="match status" value="1"/>
</dbReference>
<organism evidence="5 6">
    <name type="scientific">Paenibacillus agilis</name>
    <dbReference type="NCBI Taxonomy" id="3020863"/>
    <lineage>
        <taxon>Bacteria</taxon>
        <taxon>Bacillati</taxon>
        <taxon>Bacillota</taxon>
        <taxon>Bacilli</taxon>
        <taxon>Bacillales</taxon>
        <taxon>Paenibacillaceae</taxon>
        <taxon>Paenibacillus</taxon>
    </lineage>
</organism>
<gene>
    <name evidence="5" type="ORF">FPZ44_08675</name>
</gene>
<dbReference type="PANTHER" id="PTHR33154">
    <property type="entry name" value="TRANSCRIPTIONAL REGULATOR, ARSR FAMILY"/>
    <property type="match status" value="1"/>
</dbReference>
<dbReference type="RefSeq" id="WP_144989305.1">
    <property type="nucleotide sequence ID" value="NZ_VNJK01000001.1"/>
</dbReference>
<evidence type="ECO:0000313" key="6">
    <source>
        <dbReference type="Proteomes" id="UP000318102"/>
    </source>
</evidence>
<dbReference type="AlphaFoldDB" id="A0A559IZR9"/>
<comment type="caution">
    <text evidence="5">The sequence shown here is derived from an EMBL/GenBank/DDBJ whole genome shotgun (WGS) entry which is preliminary data.</text>
</comment>
<dbReference type="Proteomes" id="UP000318102">
    <property type="component" value="Unassembled WGS sequence"/>
</dbReference>
<evidence type="ECO:0000313" key="5">
    <source>
        <dbReference type="EMBL" id="TVX93126.1"/>
    </source>
</evidence>
<dbReference type="SMART" id="SM00418">
    <property type="entry name" value="HTH_ARSR"/>
    <property type="match status" value="1"/>
</dbReference>
<keyword evidence="1" id="KW-0805">Transcription regulation</keyword>
<proteinExistence type="predicted"/>
<evidence type="ECO:0000256" key="3">
    <source>
        <dbReference type="ARBA" id="ARBA00023163"/>
    </source>
</evidence>
<dbReference type="EMBL" id="VNJK01000001">
    <property type="protein sequence ID" value="TVX93126.1"/>
    <property type="molecule type" value="Genomic_DNA"/>
</dbReference>
<dbReference type="InterPro" id="IPR036390">
    <property type="entry name" value="WH_DNA-bd_sf"/>
</dbReference>
<dbReference type="GO" id="GO:0003677">
    <property type="term" value="F:DNA binding"/>
    <property type="evidence" value="ECO:0007669"/>
    <property type="project" value="UniProtKB-KW"/>
</dbReference>
<dbReference type="PANTHER" id="PTHR33154:SF33">
    <property type="entry name" value="TRANSCRIPTIONAL REPRESSOR SDPR"/>
    <property type="match status" value="1"/>
</dbReference>
<dbReference type="OrthoDB" id="2646147at2"/>
<dbReference type="GO" id="GO:0003700">
    <property type="term" value="F:DNA-binding transcription factor activity"/>
    <property type="evidence" value="ECO:0007669"/>
    <property type="project" value="InterPro"/>
</dbReference>
<dbReference type="InterPro" id="IPR051081">
    <property type="entry name" value="HTH_MetalResp_TranReg"/>
</dbReference>
<protein>
    <submittedName>
        <fullName evidence="5">Winged helix-turn-helix transcriptional regulator</fullName>
    </submittedName>
</protein>
<reference evidence="5 6" key="1">
    <citation type="submission" date="2019-07" db="EMBL/GenBank/DDBJ databases">
        <authorList>
            <person name="Kim J."/>
        </authorList>
    </citation>
    <scope>NUCLEOTIDE SEQUENCE [LARGE SCALE GENOMIC DNA]</scope>
    <source>
        <strain evidence="5 6">N4</strain>
    </source>
</reference>
<keyword evidence="6" id="KW-1185">Reference proteome</keyword>
<evidence type="ECO:0000256" key="1">
    <source>
        <dbReference type="ARBA" id="ARBA00023015"/>
    </source>
</evidence>
<keyword evidence="2" id="KW-0238">DNA-binding</keyword>
<feature type="domain" description="HTH arsR-type" evidence="4">
    <location>
        <begin position="211"/>
        <end position="303"/>
    </location>
</feature>
<dbReference type="CDD" id="cd00090">
    <property type="entry name" value="HTH_ARSR"/>
    <property type="match status" value="1"/>
</dbReference>
<name>A0A559IZR9_9BACL</name>
<sequence length="303" mass="35647">MALHIRVECSAVYEFIGSFMLFVQRKWIHNVDDGLEWVRDVEQQVPDSFLFKISELQNYSIHEFDMLFAASLELDHAHHVSLFLEQLQTVSEEEWLSLFVHTGLPFDKEHVVKLKQDYIPLLQEWYEHYFRWSVPEWEPILIQDATEKTRLFNKMSPVDLIELATNGVVFENSDNVREVVLAPMWHYRPIINTCTFTNTTLVLYATESEEEDDVPPKSLKRMIHALSSDIRLKMLRYLSHESVTFSELVSYIQLEESTVQQHLVILRAAGYIRTYWNGKVERISLRQEGIADLSAFLENYVQS</sequence>
<dbReference type="SUPFAM" id="SSF46785">
    <property type="entry name" value="Winged helix' DNA-binding domain"/>
    <property type="match status" value="1"/>
</dbReference>
<dbReference type="InterPro" id="IPR036388">
    <property type="entry name" value="WH-like_DNA-bd_sf"/>
</dbReference>